<feature type="compositionally biased region" description="Gly residues" evidence="1">
    <location>
        <begin position="398"/>
        <end position="411"/>
    </location>
</feature>
<evidence type="ECO:0000313" key="2">
    <source>
        <dbReference type="EMBL" id="AKE38823.1"/>
    </source>
</evidence>
<organism evidence="2 3">
    <name type="scientific">Corynebacterium camporealensis</name>
    <dbReference type="NCBI Taxonomy" id="161896"/>
    <lineage>
        <taxon>Bacteria</taxon>
        <taxon>Bacillati</taxon>
        <taxon>Actinomycetota</taxon>
        <taxon>Actinomycetes</taxon>
        <taxon>Mycobacteriales</taxon>
        <taxon>Corynebacteriaceae</taxon>
        <taxon>Corynebacterium</taxon>
    </lineage>
</organism>
<keyword evidence="3" id="KW-1185">Reference proteome</keyword>
<dbReference type="AlphaFoldDB" id="A0A0F6QXS0"/>
<dbReference type="EMBL" id="CP011311">
    <property type="protein sequence ID" value="AKE38823.1"/>
    <property type="molecule type" value="Genomic_DNA"/>
</dbReference>
<feature type="region of interest" description="Disordered" evidence="1">
    <location>
        <begin position="385"/>
        <end position="427"/>
    </location>
</feature>
<dbReference type="KEGG" id="ccj:UL81_04250"/>
<sequence length="469" mass="46323">MPIVNQPQPGYSHFSFVPPSVSVGPSLPALVNNLSFTKHASLKSTREEWNKLGEHVGNIVQSLDEIADALSHQNEAEAISRAISKIQEVAGSGRQFMANADKMALKATVFQESLIDATLDGMMYQFKVNAIPDPAAKKLAEQAALQTLQAKLQALALAAVPDQHPLMEPKAATGGGSIDAGLGDVAGDGTRCSTESVVWPKAITEAMANGTVGPGSFEVADGQIQAVAGVDPEAVQQLRETAHREGTRALREMGFGDVLPMDAGSLATQQAATPSMASAGTGFGTATPMGAGASGVGAGPAGAAAVSGGAVPGGQTGMGGFAPVGAAVGGSGSNRLAAGIRGGSFGAAPGGVAARLNPGGAGAGYGGAGAGAGNGAASPRAIGGPGAGASSGAAGAAGQSGGQAARGGGAMRGMVPMMAGPRGNDKKETLVKMVTTKVERDPNRRDLLGEAPAVVPGVIGDWVRDQKPD</sequence>
<dbReference type="PATRIC" id="fig|161896.4.peg.834"/>
<feature type="compositionally biased region" description="Low complexity" evidence="1">
    <location>
        <begin position="412"/>
        <end position="422"/>
    </location>
</feature>
<protein>
    <submittedName>
        <fullName evidence="2">Uncharacterized protein</fullName>
    </submittedName>
</protein>
<dbReference type="STRING" id="161896.UL81_04250"/>
<dbReference type="HOGENOM" id="CLU_031867_1_0_11"/>
<reference evidence="2 3" key="1">
    <citation type="journal article" date="2015" name="Genome Announc.">
        <title>Complete Genome Sequence of Corynebacterium camporealensis DSM 44610, Isolated from the Milk of a Manchega Sheep with Subclinical Mastitis.</title>
        <authorList>
            <person name="Ruckert C."/>
            <person name="Albersmeier A."/>
            <person name="Winkler A."/>
            <person name="Tauch A."/>
        </authorList>
    </citation>
    <scope>NUCLEOTIDE SEQUENCE [LARGE SCALE GENOMIC DNA]</scope>
    <source>
        <strain evidence="2 3">DSM 44610</strain>
    </source>
</reference>
<accession>A0A0F6QXS0</accession>
<evidence type="ECO:0000256" key="1">
    <source>
        <dbReference type="SAM" id="MobiDB-lite"/>
    </source>
</evidence>
<proteinExistence type="predicted"/>
<name>A0A0F6QXS0_9CORY</name>
<gene>
    <name evidence="2" type="ORF">UL81_04250</name>
</gene>
<dbReference type="Proteomes" id="UP000033566">
    <property type="component" value="Chromosome"/>
</dbReference>
<evidence type="ECO:0000313" key="3">
    <source>
        <dbReference type="Proteomes" id="UP000033566"/>
    </source>
</evidence>